<protein>
    <submittedName>
        <fullName evidence="1">DUF3168 domain-containing protein</fullName>
    </submittedName>
</protein>
<gene>
    <name evidence="1" type="ORF">HWI92_01685</name>
</gene>
<keyword evidence="2" id="KW-1185">Reference proteome</keyword>
<dbReference type="EMBL" id="CP056775">
    <property type="protein sequence ID" value="QRQ99715.1"/>
    <property type="molecule type" value="Genomic_DNA"/>
</dbReference>
<name>A0ABX7I0Y5_9BACT</name>
<dbReference type="Proteomes" id="UP000612680">
    <property type="component" value="Chromosome"/>
</dbReference>
<sequence>MISTAVIQKLISTPGINSLVAKRVFPNIIKADAVYPAVYVFSDQMRLINCFQPGTTRSGKIEIGVYAPSYTEAQAIMKAIRDTLDGFEGTVNSVAISIGRGEETTDQYDEETLSHVKTIEYEAIAESTN</sequence>
<evidence type="ECO:0000313" key="2">
    <source>
        <dbReference type="Proteomes" id="UP000612680"/>
    </source>
</evidence>
<dbReference type="Pfam" id="PF11367">
    <property type="entry name" value="Tail_completion_gp17"/>
    <property type="match status" value="1"/>
</dbReference>
<dbReference type="InterPro" id="IPR021508">
    <property type="entry name" value="Gp17-like"/>
</dbReference>
<reference evidence="1 2" key="1">
    <citation type="submission" date="2020-06" db="EMBL/GenBank/DDBJ databases">
        <title>Dyadobacter sandarakinus sp. nov., isolated from the soil of the Arctic Yellow River Station.</title>
        <authorList>
            <person name="Zhang Y."/>
            <person name="Peng F."/>
        </authorList>
    </citation>
    <scope>NUCLEOTIDE SEQUENCE [LARGE SCALE GENOMIC DNA]</scope>
    <source>
        <strain evidence="1 2">Q3-56</strain>
    </source>
</reference>
<evidence type="ECO:0000313" key="1">
    <source>
        <dbReference type="EMBL" id="QRQ99715.1"/>
    </source>
</evidence>
<dbReference type="Gene3D" id="3.30.2000.30">
    <property type="match status" value="1"/>
</dbReference>
<dbReference type="RefSeq" id="WP_204660476.1">
    <property type="nucleotide sequence ID" value="NZ_CP056775.1"/>
</dbReference>
<organism evidence="1 2">
    <name type="scientific">Dyadobacter sandarakinus</name>
    <dbReference type="NCBI Taxonomy" id="2747268"/>
    <lineage>
        <taxon>Bacteria</taxon>
        <taxon>Pseudomonadati</taxon>
        <taxon>Bacteroidota</taxon>
        <taxon>Cytophagia</taxon>
        <taxon>Cytophagales</taxon>
        <taxon>Spirosomataceae</taxon>
        <taxon>Dyadobacter</taxon>
    </lineage>
</organism>
<proteinExistence type="predicted"/>
<dbReference type="InterPro" id="IPR053745">
    <property type="entry name" value="Viral_Tail_Comp_sf"/>
</dbReference>
<accession>A0ABX7I0Y5</accession>